<proteinExistence type="predicted"/>
<accession>A0A5C3LZA5</accession>
<protein>
    <recommendedName>
        <fullName evidence="3">Protein kinase domain-containing protein</fullName>
    </recommendedName>
</protein>
<sequence>FTKLSFRRLGEVTEAFQQFLRWHTIAYFKFFMYTSYSHHHPMTLYGCLYPHLVQSHDGYLESYHHFRFWNTYDGVSRKFKWNERWTVKPVKYFFIDFQYSRRYSAKEDRKTISVKGKDRSVPKLSSSVPYDPFKVDVYYLGNVINMMMKLCSIPCCKCLLKCILHQEYDDLELLRLLADTRTRMDPIERSTAFEAYEKFKSLICNLKKNLKSRIWRKDLR</sequence>
<dbReference type="OrthoDB" id="5987198at2759"/>
<dbReference type="AlphaFoldDB" id="A0A5C3LZA5"/>
<name>A0A5C3LZA5_9AGAR</name>
<gene>
    <name evidence="1" type="ORF">BDQ12DRAFT_748605</name>
</gene>
<feature type="non-terminal residue" evidence="1">
    <location>
        <position position="1"/>
    </location>
</feature>
<organism evidence="1 2">
    <name type="scientific">Crucibulum laeve</name>
    <dbReference type="NCBI Taxonomy" id="68775"/>
    <lineage>
        <taxon>Eukaryota</taxon>
        <taxon>Fungi</taxon>
        <taxon>Dikarya</taxon>
        <taxon>Basidiomycota</taxon>
        <taxon>Agaricomycotina</taxon>
        <taxon>Agaricomycetes</taxon>
        <taxon>Agaricomycetidae</taxon>
        <taxon>Agaricales</taxon>
        <taxon>Agaricineae</taxon>
        <taxon>Nidulariaceae</taxon>
        <taxon>Crucibulum</taxon>
    </lineage>
</organism>
<evidence type="ECO:0000313" key="1">
    <source>
        <dbReference type="EMBL" id="TFK38202.1"/>
    </source>
</evidence>
<reference evidence="1 2" key="1">
    <citation type="journal article" date="2019" name="Nat. Ecol. Evol.">
        <title>Megaphylogeny resolves global patterns of mushroom evolution.</title>
        <authorList>
            <person name="Varga T."/>
            <person name="Krizsan K."/>
            <person name="Foldi C."/>
            <person name="Dima B."/>
            <person name="Sanchez-Garcia M."/>
            <person name="Sanchez-Ramirez S."/>
            <person name="Szollosi G.J."/>
            <person name="Szarkandi J.G."/>
            <person name="Papp V."/>
            <person name="Albert L."/>
            <person name="Andreopoulos W."/>
            <person name="Angelini C."/>
            <person name="Antonin V."/>
            <person name="Barry K.W."/>
            <person name="Bougher N.L."/>
            <person name="Buchanan P."/>
            <person name="Buyck B."/>
            <person name="Bense V."/>
            <person name="Catcheside P."/>
            <person name="Chovatia M."/>
            <person name="Cooper J."/>
            <person name="Damon W."/>
            <person name="Desjardin D."/>
            <person name="Finy P."/>
            <person name="Geml J."/>
            <person name="Haridas S."/>
            <person name="Hughes K."/>
            <person name="Justo A."/>
            <person name="Karasinski D."/>
            <person name="Kautmanova I."/>
            <person name="Kiss B."/>
            <person name="Kocsube S."/>
            <person name="Kotiranta H."/>
            <person name="LaButti K.M."/>
            <person name="Lechner B.E."/>
            <person name="Liimatainen K."/>
            <person name="Lipzen A."/>
            <person name="Lukacs Z."/>
            <person name="Mihaltcheva S."/>
            <person name="Morgado L.N."/>
            <person name="Niskanen T."/>
            <person name="Noordeloos M.E."/>
            <person name="Ohm R.A."/>
            <person name="Ortiz-Santana B."/>
            <person name="Ovrebo C."/>
            <person name="Racz N."/>
            <person name="Riley R."/>
            <person name="Savchenko A."/>
            <person name="Shiryaev A."/>
            <person name="Soop K."/>
            <person name="Spirin V."/>
            <person name="Szebenyi C."/>
            <person name="Tomsovsky M."/>
            <person name="Tulloss R.E."/>
            <person name="Uehling J."/>
            <person name="Grigoriev I.V."/>
            <person name="Vagvolgyi C."/>
            <person name="Papp T."/>
            <person name="Martin F.M."/>
            <person name="Miettinen O."/>
            <person name="Hibbett D.S."/>
            <person name="Nagy L.G."/>
        </authorList>
    </citation>
    <scope>NUCLEOTIDE SEQUENCE [LARGE SCALE GENOMIC DNA]</scope>
    <source>
        <strain evidence="1 2">CBS 166.37</strain>
    </source>
</reference>
<dbReference type="Proteomes" id="UP000308652">
    <property type="component" value="Unassembled WGS sequence"/>
</dbReference>
<dbReference type="STRING" id="68775.A0A5C3LZA5"/>
<dbReference type="EMBL" id="ML213604">
    <property type="protein sequence ID" value="TFK38202.1"/>
    <property type="molecule type" value="Genomic_DNA"/>
</dbReference>
<evidence type="ECO:0000313" key="2">
    <source>
        <dbReference type="Proteomes" id="UP000308652"/>
    </source>
</evidence>
<evidence type="ECO:0008006" key="3">
    <source>
        <dbReference type="Google" id="ProtNLM"/>
    </source>
</evidence>
<keyword evidence="2" id="KW-1185">Reference proteome</keyword>